<reference evidence="3" key="1">
    <citation type="submission" date="2021-01" db="EMBL/GenBank/DDBJ databases">
        <authorList>
            <person name="Corre E."/>
            <person name="Pelletier E."/>
            <person name="Niang G."/>
            <person name="Scheremetjew M."/>
            <person name="Finn R."/>
            <person name="Kale V."/>
            <person name="Holt S."/>
            <person name="Cochrane G."/>
            <person name="Meng A."/>
            <person name="Brown T."/>
            <person name="Cohen L."/>
        </authorList>
    </citation>
    <scope>NUCLEOTIDE SEQUENCE</scope>
    <source>
        <strain evidence="3">CCMP645</strain>
    </source>
</reference>
<evidence type="ECO:0000313" key="2">
    <source>
        <dbReference type="EMBL" id="CAE0757508.1"/>
    </source>
</evidence>
<feature type="region of interest" description="Disordered" evidence="1">
    <location>
        <begin position="1"/>
        <end position="63"/>
    </location>
</feature>
<dbReference type="AlphaFoldDB" id="A0A6S9T1J5"/>
<gene>
    <name evidence="2" type="ORF">PCAR00345_LOCUS10102</name>
    <name evidence="3" type="ORF">PCAR00345_LOCUS10103</name>
</gene>
<dbReference type="EMBL" id="HBIZ01016297">
    <property type="protein sequence ID" value="CAE0757509.1"/>
    <property type="molecule type" value="Transcribed_RNA"/>
</dbReference>
<protein>
    <recommendedName>
        <fullName evidence="4">WIBG Mago-binding domain-containing protein</fullName>
    </recommendedName>
</protein>
<sequence length="114" mass="12632">MANGGPGSWNGAKRRLKRPPTQEAHASIQQEVGKIKRGRKVKAPTSTAQVMPLKKSTKKLGEGEKRLRALNKKLREIEALQARVEAGESLDEQQEQKLSTLGSVLSQMEELMQD</sequence>
<name>A0A6S9T1J5_CHRCT</name>
<evidence type="ECO:0000313" key="3">
    <source>
        <dbReference type="EMBL" id="CAE0757509.1"/>
    </source>
</evidence>
<evidence type="ECO:0008006" key="4">
    <source>
        <dbReference type="Google" id="ProtNLM"/>
    </source>
</evidence>
<accession>A0A6S9T1J5</accession>
<evidence type="ECO:0000256" key="1">
    <source>
        <dbReference type="SAM" id="MobiDB-lite"/>
    </source>
</evidence>
<dbReference type="EMBL" id="HBIZ01016296">
    <property type="protein sequence ID" value="CAE0757508.1"/>
    <property type="molecule type" value="Transcribed_RNA"/>
</dbReference>
<organism evidence="3">
    <name type="scientific">Chrysotila carterae</name>
    <name type="common">Marine alga</name>
    <name type="synonym">Syracosphaera carterae</name>
    <dbReference type="NCBI Taxonomy" id="13221"/>
    <lineage>
        <taxon>Eukaryota</taxon>
        <taxon>Haptista</taxon>
        <taxon>Haptophyta</taxon>
        <taxon>Prymnesiophyceae</taxon>
        <taxon>Isochrysidales</taxon>
        <taxon>Isochrysidaceae</taxon>
        <taxon>Chrysotila</taxon>
    </lineage>
</organism>
<proteinExistence type="predicted"/>